<feature type="transmembrane region" description="Helical" evidence="1">
    <location>
        <begin position="12"/>
        <end position="29"/>
    </location>
</feature>
<dbReference type="STRING" id="938405.SAMN02927895_04418"/>
<keyword evidence="1" id="KW-0812">Transmembrane</keyword>
<dbReference type="EMBL" id="FMZX01000008">
    <property type="protein sequence ID" value="SDD46021.1"/>
    <property type="molecule type" value="Genomic_DNA"/>
</dbReference>
<accession>A0A1G6UXN7</accession>
<organism evidence="2 3">
    <name type="scientific">Belnapia rosea</name>
    <dbReference type="NCBI Taxonomy" id="938405"/>
    <lineage>
        <taxon>Bacteria</taxon>
        <taxon>Pseudomonadati</taxon>
        <taxon>Pseudomonadota</taxon>
        <taxon>Alphaproteobacteria</taxon>
        <taxon>Acetobacterales</taxon>
        <taxon>Roseomonadaceae</taxon>
        <taxon>Belnapia</taxon>
    </lineage>
</organism>
<feature type="transmembrane region" description="Helical" evidence="1">
    <location>
        <begin position="34"/>
        <end position="53"/>
    </location>
</feature>
<evidence type="ECO:0000313" key="3">
    <source>
        <dbReference type="Proteomes" id="UP000198925"/>
    </source>
</evidence>
<keyword evidence="1" id="KW-1133">Transmembrane helix</keyword>
<reference evidence="2 3" key="1">
    <citation type="submission" date="2016-10" db="EMBL/GenBank/DDBJ databases">
        <authorList>
            <person name="de Groot N.N."/>
        </authorList>
    </citation>
    <scope>NUCLEOTIDE SEQUENCE [LARGE SCALE GENOMIC DNA]</scope>
    <source>
        <strain evidence="2 3">CPCC 100156</strain>
    </source>
</reference>
<feature type="transmembrane region" description="Helical" evidence="1">
    <location>
        <begin position="237"/>
        <end position="254"/>
    </location>
</feature>
<evidence type="ECO:0000313" key="2">
    <source>
        <dbReference type="EMBL" id="SDD46021.1"/>
    </source>
</evidence>
<keyword evidence="3" id="KW-1185">Reference proteome</keyword>
<gene>
    <name evidence="2" type="ORF">SAMN04487779_100856</name>
</gene>
<evidence type="ECO:0000256" key="1">
    <source>
        <dbReference type="SAM" id="Phobius"/>
    </source>
</evidence>
<feature type="transmembrane region" description="Helical" evidence="1">
    <location>
        <begin position="65"/>
        <end position="82"/>
    </location>
</feature>
<protein>
    <submittedName>
        <fullName evidence="2">Uncharacterized protein</fullName>
    </submittedName>
</protein>
<dbReference type="RefSeq" id="WP_090663777.1">
    <property type="nucleotide sequence ID" value="NZ_FMZX01000008.1"/>
</dbReference>
<feature type="transmembrane region" description="Helical" evidence="1">
    <location>
        <begin position="147"/>
        <end position="173"/>
    </location>
</feature>
<name>A0A1G6UXN7_9PROT</name>
<dbReference type="Proteomes" id="UP000198925">
    <property type="component" value="Unassembled WGS sequence"/>
</dbReference>
<feature type="transmembrane region" description="Helical" evidence="1">
    <location>
        <begin position="117"/>
        <end position="135"/>
    </location>
</feature>
<proteinExistence type="predicted"/>
<keyword evidence="1" id="KW-0472">Membrane</keyword>
<feature type="transmembrane region" description="Helical" evidence="1">
    <location>
        <begin position="210"/>
        <end position="231"/>
    </location>
</feature>
<sequence>MSIDLLLPWRGVAAALVVSLAWAGLFRLLRRSELAGLGAGIGLAVGWILALGLLTGTPRQLPERLPALAIGGALLGFVLAVLGRRGVVAVLLASLGLLGAAWWLAGGPLTPADLRRSMLPLLALAALGAAGLLALRGPVSAAVAMALLAAGAWMFGPPGPWFLLALAGLAAAIGALPGGSWGPAAALPVAIGLAALAAGPVLARGSTADWLVAAAPFAALWLGPALGGRIGGRAGEPVGWAVAGLLPLIFVWLWHRSH</sequence>
<feature type="transmembrane region" description="Helical" evidence="1">
    <location>
        <begin position="185"/>
        <end position="203"/>
    </location>
</feature>
<dbReference type="AlphaFoldDB" id="A0A1G6UXN7"/>
<feature type="transmembrane region" description="Helical" evidence="1">
    <location>
        <begin position="87"/>
        <end position="105"/>
    </location>
</feature>